<comment type="caution">
    <text evidence="1">The sequence shown here is derived from an EMBL/GenBank/DDBJ whole genome shotgun (WGS) entry which is preliminary data.</text>
</comment>
<reference evidence="1" key="1">
    <citation type="submission" date="2021-02" db="EMBL/GenBank/DDBJ databases">
        <authorList>
            <person name="Nowell W R."/>
        </authorList>
    </citation>
    <scope>NUCLEOTIDE SEQUENCE</scope>
</reference>
<evidence type="ECO:0000313" key="2">
    <source>
        <dbReference type="Proteomes" id="UP000663844"/>
    </source>
</evidence>
<dbReference type="SUPFAM" id="SSF52266">
    <property type="entry name" value="SGNH hydrolase"/>
    <property type="match status" value="1"/>
</dbReference>
<gene>
    <name evidence="1" type="ORF">OXD698_LOCUS37330</name>
</gene>
<name>A0A819X9U9_9BILA</name>
<sequence>MMHKMQIDHESSASSQVILPLIFENSSITRSSHHHHHHQQQKTQRDRSRFFFKLRQNKKQNRLQQGPLPIHTNHQHHVHNIEKHIHEKNREIKLITAIVGSSIARNVSIKNIENEQNEVRLQFKSGSDCADALACLQSPDGQTLIRGAHQLIFIIGTNDLHRVGAYQTVQRIDHTVSTVRNLYPGINVVWQLLQQRTRKTCLLPEGPAVLHEIEKCNILLLELARNKNFDTIQPAIPIRYMYDGLHPSKYGVEMMEHAIRTHLHQKHIIFSSSFSTTHHQFHNFTSPPPLMSIAL</sequence>
<accession>A0A819X9U9</accession>
<evidence type="ECO:0008006" key="3">
    <source>
        <dbReference type="Google" id="ProtNLM"/>
    </source>
</evidence>
<organism evidence="1 2">
    <name type="scientific">Adineta steineri</name>
    <dbReference type="NCBI Taxonomy" id="433720"/>
    <lineage>
        <taxon>Eukaryota</taxon>
        <taxon>Metazoa</taxon>
        <taxon>Spiralia</taxon>
        <taxon>Gnathifera</taxon>
        <taxon>Rotifera</taxon>
        <taxon>Eurotatoria</taxon>
        <taxon>Bdelloidea</taxon>
        <taxon>Adinetida</taxon>
        <taxon>Adinetidae</taxon>
        <taxon>Adineta</taxon>
    </lineage>
</organism>
<dbReference type="EMBL" id="CAJOAZ010006517">
    <property type="protein sequence ID" value="CAF4136969.1"/>
    <property type="molecule type" value="Genomic_DNA"/>
</dbReference>
<proteinExistence type="predicted"/>
<dbReference type="AlphaFoldDB" id="A0A819X9U9"/>
<dbReference type="InterPro" id="IPR036514">
    <property type="entry name" value="SGNH_hydro_sf"/>
</dbReference>
<evidence type="ECO:0000313" key="1">
    <source>
        <dbReference type="EMBL" id="CAF4136969.1"/>
    </source>
</evidence>
<dbReference type="Proteomes" id="UP000663844">
    <property type="component" value="Unassembled WGS sequence"/>
</dbReference>
<protein>
    <recommendedName>
        <fullName evidence="3">SGNH hydrolase-type esterase domain-containing protein</fullName>
    </recommendedName>
</protein>
<dbReference type="Gene3D" id="3.40.50.1110">
    <property type="entry name" value="SGNH hydrolase"/>
    <property type="match status" value="1"/>
</dbReference>